<keyword evidence="1 2" id="KW-0103">Bromodomain</keyword>
<reference evidence="5 6" key="1">
    <citation type="submission" date="2024-04" db="EMBL/GenBank/DDBJ databases">
        <title>Tritrichomonas musculus Genome.</title>
        <authorList>
            <person name="Alves-Ferreira E."/>
            <person name="Grigg M."/>
            <person name="Lorenzi H."/>
            <person name="Galac M."/>
        </authorList>
    </citation>
    <scope>NUCLEOTIDE SEQUENCE [LARGE SCALE GENOMIC DNA]</scope>
    <source>
        <strain evidence="5 6">EAF2021</strain>
    </source>
</reference>
<proteinExistence type="predicted"/>
<sequence length="190" mass="21941">MNDKNTKNSGELAKEESTSEQESVYLEKSSSNKSRNQKRSDRPKSKGQSNSNSIRPDKMNENDFQNCLFITNKLSESVYAFSFRTPPEPTDEDAISFLKATEHPMDFQTLTNNLNNQVYKTVADWRKDITLIFDNALNYFSPKLMAYESAAKLKAKFLKLNTIFTKTEEELWMTKIEKICSEYIAAENEQ</sequence>
<dbReference type="Proteomes" id="UP001470230">
    <property type="component" value="Unassembled WGS sequence"/>
</dbReference>
<dbReference type="CDD" id="cd04369">
    <property type="entry name" value="Bromodomain"/>
    <property type="match status" value="1"/>
</dbReference>
<dbReference type="InterPro" id="IPR036427">
    <property type="entry name" value="Bromodomain-like_sf"/>
</dbReference>
<evidence type="ECO:0000256" key="1">
    <source>
        <dbReference type="ARBA" id="ARBA00023117"/>
    </source>
</evidence>
<evidence type="ECO:0000256" key="2">
    <source>
        <dbReference type="PROSITE-ProRule" id="PRU00035"/>
    </source>
</evidence>
<accession>A0ABR2KQ61</accession>
<dbReference type="EMBL" id="JAPFFF010000003">
    <property type="protein sequence ID" value="KAK8893280.1"/>
    <property type="molecule type" value="Genomic_DNA"/>
</dbReference>
<gene>
    <name evidence="5" type="ORF">M9Y10_021697</name>
</gene>
<comment type="caution">
    <text evidence="5">The sequence shown here is derived from an EMBL/GenBank/DDBJ whole genome shotgun (WGS) entry which is preliminary data.</text>
</comment>
<feature type="region of interest" description="Disordered" evidence="3">
    <location>
        <begin position="1"/>
        <end position="60"/>
    </location>
</feature>
<evidence type="ECO:0000256" key="3">
    <source>
        <dbReference type="SAM" id="MobiDB-lite"/>
    </source>
</evidence>
<feature type="domain" description="Bromo" evidence="4">
    <location>
        <begin position="75"/>
        <end position="147"/>
    </location>
</feature>
<dbReference type="Gene3D" id="1.20.920.10">
    <property type="entry name" value="Bromodomain-like"/>
    <property type="match status" value="1"/>
</dbReference>
<dbReference type="Pfam" id="PF00439">
    <property type="entry name" value="Bromodomain"/>
    <property type="match status" value="1"/>
</dbReference>
<dbReference type="SUPFAM" id="SSF47370">
    <property type="entry name" value="Bromodomain"/>
    <property type="match status" value="1"/>
</dbReference>
<feature type="compositionally biased region" description="Basic and acidic residues" evidence="3">
    <location>
        <begin position="1"/>
        <end position="17"/>
    </location>
</feature>
<evidence type="ECO:0000313" key="6">
    <source>
        <dbReference type="Proteomes" id="UP001470230"/>
    </source>
</evidence>
<name>A0ABR2KQ61_9EUKA</name>
<keyword evidence="6" id="KW-1185">Reference proteome</keyword>
<dbReference type="PANTHER" id="PTHR45926">
    <property type="entry name" value="OSJNBA0053K19.4 PROTEIN"/>
    <property type="match status" value="1"/>
</dbReference>
<evidence type="ECO:0000313" key="5">
    <source>
        <dbReference type="EMBL" id="KAK8893280.1"/>
    </source>
</evidence>
<evidence type="ECO:0000259" key="4">
    <source>
        <dbReference type="PROSITE" id="PS50014"/>
    </source>
</evidence>
<organism evidence="5 6">
    <name type="scientific">Tritrichomonas musculus</name>
    <dbReference type="NCBI Taxonomy" id="1915356"/>
    <lineage>
        <taxon>Eukaryota</taxon>
        <taxon>Metamonada</taxon>
        <taxon>Parabasalia</taxon>
        <taxon>Tritrichomonadida</taxon>
        <taxon>Tritrichomonadidae</taxon>
        <taxon>Tritrichomonas</taxon>
    </lineage>
</organism>
<protein>
    <recommendedName>
        <fullName evidence="4">Bromo domain-containing protein</fullName>
    </recommendedName>
</protein>
<dbReference type="PROSITE" id="PS50014">
    <property type="entry name" value="BROMODOMAIN_2"/>
    <property type="match status" value="1"/>
</dbReference>
<dbReference type="SMART" id="SM00297">
    <property type="entry name" value="BROMO"/>
    <property type="match status" value="1"/>
</dbReference>
<dbReference type="InterPro" id="IPR001487">
    <property type="entry name" value="Bromodomain"/>
</dbReference>